<proteinExistence type="predicted"/>
<sequence length="151" mass="16897">MLFILSNHRNLDQYIFLVVFLTWPTCAPLLLSQEEKAAWLPAAASPRHLSLVMGDNFLDTEERFSAHTPAPQRPPNTLPVGRFNAAPEVLNYILPVFTFLCYSHTLPHAPLPLPLLHFSCSSTPLTPLSHYPHPSLSLPAYPRQRPLAAIP</sequence>
<evidence type="ECO:0000313" key="1">
    <source>
        <dbReference type="EMBL" id="MPC22970.1"/>
    </source>
</evidence>
<dbReference type="Proteomes" id="UP000324222">
    <property type="component" value="Unassembled WGS sequence"/>
</dbReference>
<gene>
    <name evidence="1" type="ORF">E2C01_016002</name>
</gene>
<dbReference type="AlphaFoldDB" id="A0A5B7DNB5"/>
<name>A0A5B7DNB5_PORTR</name>
<reference evidence="1 2" key="1">
    <citation type="submission" date="2019-05" db="EMBL/GenBank/DDBJ databases">
        <title>Another draft genome of Portunus trituberculatus and its Hox gene families provides insights of decapod evolution.</title>
        <authorList>
            <person name="Jeong J.-H."/>
            <person name="Song I."/>
            <person name="Kim S."/>
            <person name="Choi T."/>
            <person name="Kim D."/>
            <person name="Ryu S."/>
            <person name="Kim W."/>
        </authorList>
    </citation>
    <scope>NUCLEOTIDE SEQUENCE [LARGE SCALE GENOMIC DNA]</scope>
    <source>
        <tissue evidence="1">Muscle</tissue>
    </source>
</reference>
<keyword evidence="2" id="KW-1185">Reference proteome</keyword>
<comment type="caution">
    <text evidence="1">The sequence shown here is derived from an EMBL/GenBank/DDBJ whole genome shotgun (WGS) entry which is preliminary data.</text>
</comment>
<accession>A0A5B7DNB5</accession>
<organism evidence="1 2">
    <name type="scientific">Portunus trituberculatus</name>
    <name type="common">Swimming crab</name>
    <name type="synonym">Neptunus trituberculatus</name>
    <dbReference type="NCBI Taxonomy" id="210409"/>
    <lineage>
        <taxon>Eukaryota</taxon>
        <taxon>Metazoa</taxon>
        <taxon>Ecdysozoa</taxon>
        <taxon>Arthropoda</taxon>
        <taxon>Crustacea</taxon>
        <taxon>Multicrustacea</taxon>
        <taxon>Malacostraca</taxon>
        <taxon>Eumalacostraca</taxon>
        <taxon>Eucarida</taxon>
        <taxon>Decapoda</taxon>
        <taxon>Pleocyemata</taxon>
        <taxon>Brachyura</taxon>
        <taxon>Eubrachyura</taxon>
        <taxon>Portunoidea</taxon>
        <taxon>Portunidae</taxon>
        <taxon>Portuninae</taxon>
        <taxon>Portunus</taxon>
    </lineage>
</organism>
<evidence type="ECO:0000313" key="2">
    <source>
        <dbReference type="Proteomes" id="UP000324222"/>
    </source>
</evidence>
<protein>
    <submittedName>
        <fullName evidence="1">Uncharacterized protein</fullName>
    </submittedName>
</protein>
<dbReference type="EMBL" id="VSRR010001150">
    <property type="protein sequence ID" value="MPC22970.1"/>
    <property type="molecule type" value="Genomic_DNA"/>
</dbReference>